<evidence type="ECO:0000313" key="3">
    <source>
        <dbReference type="Proteomes" id="UP001326199"/>
    </source>
</evidence>
<dbReference type="EMBL" id="JAFFHB010000002">
    <property type="protein sequence ID" value="KAK4669411.1"/>
    <property type="molecule type" value="Genomic_DNA"/>
</dbReference>
<feature type="compositionally biased region" description="Polar residues" evidence="1">
    <location>
        <begin position="131"/>
        <end position="140"/>
    </location>
</feature>
<sequence>MDRAFEALVREELPASITCRWIQAASLTIRKRVTGTLPEHLQQLSEGLAEVFCLIDPSREDNPIVSDKILPERLNTASSPIRDKLAAGKEHHETILNYRRRRLPVHEPPHVRPVARQPRGNAVQDWRLDSDNSPETNPFSPQLPLRHLAEVLTALEIEIVRNHGGGRHSPAHEDETPNWAKPDDNPIPRPPFQSPLSADMEELSDLSGGKLRGSTPTASSSAPTPPSALFSRHLPSVSQGSSKHLFSLALAGLTG</sequence>
<dbReference type="Proteomes" id="UP001326199">
    <property type="component" value="Unassembled WGS sequence"/>
</dbReference>
<proteinExistence type="predicted"/>
<comment type="caution">
    <text evidence="2">The sequence shown here is derived from an EMBL/GenBank/DDBJ whole genome shotgun (WGS) entry which is preliminary data.</text>
</comment>
<organism evidence="2 3">
    <name type="scientific">Podospora pseudopauciseta</name>
    <dbReference type="NCBI Taxonomy" id="2093780"/>
    <lineage>
        <taxon>Eukaryota</taxon>
        <taxon>Fungi</taxon>
        <taxon>Dikarya</taxon>
        <taxon>Ascomycota</taxon>
        <taxon>Pezizomycotina</taxon>
        <taxon>Sordariomycetes</taxon>
        <taxon>Sordariomycetidae</taxon>
        <taxon>Sordariales</taxon>
        <taxon>Podosporaceae</taxon>
        <taxon>Podospora</taxon>
    </lineage>
</organism>
<name>A0ABR0HNN0_9PEZI</name>
<dbReference type="RefSeq" id="XP_062768081.1">
    <property type="nucleotide sequence ID" value="XM_062909312.1"/>
</dbReference>
<evidence type="ECO:0000313" key="2">
    <source>
        <dbReference type="EMBL" id="KAK4669411.1"/>
    </source>
</evidence>
<keyword evidence="3" id="KW-1185">Reference proteome</keyword>
<protein>
    <submittedName>
        <fullName evidence="2">Uncharacterized protein</fullName>
    </submittedName>
</protein>
<evidence type="ECO:0000256" key="1">
    <source>
        <dbReference type="SAM" id="MobiDB-lite"/>
    </source>
</evidence>
<feature type="region of interest" description="Disordered" evidence="1">
    <location>
        <begin position="110"/>
        <end position="142"/>
    </location>
</feature>
<reference evidence="2 3" key="1">
    <citation type="journal article" date="2023" name="bioRxiv">
        <title>High-quality genome assemblies of four members of thePodospora anserinaspecies complex.</title>
        <authorList>
            <person name="Ament-Velasquez S.L."/>
            <person name="Vogan A.A."/>
            <person name="Wallerman O."/>
            <person name="Hartmann F."/>
            <person name="Gautier V."/>
            <person name="Silar P."/>
            <person name="Giraud T."/>
            <person name="Johannesson H."/>
        </authorList>
    </citation>
    <scope>NUCLEOTIDE SEQUENCE [LARGE SCALE GENOMIC DNA]</scope>
    <source>
        <strain evidence="2 3">CBS 411.78</strain>
    </source>
</reference>
<gene>
    <name evidence="2" type="ORF">QC763_202790</name>
</gene>
<feature type="region of interest" description="Disordered" evidence="1">
    <location>
        <begin position="163"/>
        <end position="241"/>
    </location>
</feature>
<feature type="compositionally biased region" description="Basic and acidic residues" evidence="1">
    <location>
        <begin position="170"/>
        <end position="186"/>
    </location>
</feature>
<accession>A0ABR0HNN0</accession>
<dbReference type="GeneID" id="87929655"/>